<evidence type="ECO:0000313" key="7">
    <source>
        <dbReference type="EMBL" id="RMA82222.1"/>
    </source>
</evidence>
<evidence type="ECO:0000256" key="5">
    <source>
        <dbReference type="HAMAP-Rule" id="MF_00651"/>
    </source>
</evidence>
<dbReference type="InterPro" id="IPR012337">
    <property type="entry name" value="RNaseH-like_sf"/>
</dbReference>
<evidence type="ECO:0000259" key="6">
    <source>
        <dbReference type="SMART" id="SM00732"/>
    </source>
</evidence>
<dbReference type="InterPro" id="IPR006641">
    <property type="entry name" value="YqgF/RNaseH-like_dom"/>
</dbReference>
<sequence length="139" mass="15464">MTNKLVLAFDFGMRSIGCAVGQTISGTANELKPINAVNGAPQWAEMQALIEEWKPHALIVGLPLNMDGSESEMCQSARRFGNRLNGRFKLPVEMADERLTTREAKHEAHLRGRRGSYKDNPVDSIAARMILEGWLAQQQ</sequence>
<dbReference type="GO" id="GO:0000967">
    <property type="term" value="P:rRNA 5'-end processing"/>
    <property type="evidence" value="ECO:0007669"/>
    <property type="project" value="UniProtKB-UniRule"/>
</dbReference>
<evidence type="ECO:0000256" key="1">
    <source>
        <dbReference type="ARBA" id="ARBA00022490"/>
    </source>
</evidence>
<comment type="function">
    <text evidence="5">Could be a nuclease involved in processing of the 5'-end of pre-16S rRNA.</text>
</comment>
<evidence type="ECO:0000256" key="4">
    <source>
        <dbReference type="ARBA" id="ARBA00022801"/>
    </source>
</evidence>
<dbReference type="Proteomes" id="UP000267187">
    <property type="component" value="Unassembled WGS sequence"/>
</dbReference>
<protein>
    <recommendedName>
        <fullName evidence="5">Putative pre-16S rRNA nuclease</fullName>
        <ecNumber evidence="5">3.1.-.-</ecNumber>
    </recommendedName>
</protein>
<dbReference type="SMART" id="SM00732">
    <property type="entry name" value="YqgFc"/>
    <property type="match status" value="1"/>
</dbReference>
<keyword evidence="8" id="KW-1185">Reference proteome</keyword>
<comment type="subcellular location">
    <subcellularLocation>
        <location evidence="5">Cytoplasm</location>
    </subcellularLocation>
</comment>
<dbReference type="OrthoDB" id="9796140at2"/>
<organism evidence="7 8">
    <name type="scientific">Umboniibacter marinipuniceus</name>
    <dbReference type="NCBI Taxonomy" id="569599"/>
    <lineage>
        <taxon>Bacteria</taxon>
        <taxon>Pseudomonadati</taxon>
        <taxon>Pseudomonadota</taxon>
        <taxon>Gammaproteobacteria</taxon>
        <taxon>Cellvibrionales</taxon>
        <taxon>Cellvibrionaceae</taxon>
        <taxon>Umboniibacter</taxon>
    </lineage>
</organism>
<keyword evidence="4 5" id="KW-0378">Hydrolase</keyword>
<name>A0A3M0ATG4_9GAMM</name>
<dbReference type="Pfam" id="PF03652">
    <property type="entry name" value="RuvX"/>
    <property type="match status" value="1"/>
</dbReference>
<dbReference type="NCBIfam" id="TIGR00250">
    <property type="entry name" value="RNAse_H_YqgF"/>
    <property type="match status" value="1"/>
</dbReference>
<evidence type="ECO:0000256" key="3">
    <source>
        <dbReference type="ARBA" id="ARBA00022722"/>
    </source>
</evidence>
<dbReference type="HAMAP" id="MF_00651">
    <property type="entry name" value="Nuclease_YqgF"/>
    <property type="match status" value="1"/>
</dbReference>
<comment type="caution">
    <text evidence="7">The sequence shown here is derived from an EMBL/GenBank/DDBJ whole genome shotgun (WGS) entry which is preliminary data.</text>
</comment>
<keyword evidence="1 5" id="KW-0963">Cytoplasm</keyword>
<dbReference type="Gene3D" id="3.30.420.140">
    <property type="entry name" value="YqgF/RNase H-like domain"/>
    <property type="match status" value="1"/>
</dbReference>
<proteinExistence type="inferred from homology"/>
<comment type="similarity">
    <text evidence="5">Belongs to the YqgF HJR family.</text>
</comment>
<evidence type="ECO:0000256" key="2">
    <source>
        <dbReference type="ARBA" id="ARBA00022517"/>
    </source>
</evidence>
<keyword evidence="2 5" id="KW-0690">Ribosome biogenesis</keyword>
<dbReference type="PANTHER" id="PTHR33317:SF4">
    <property type="entry name" value="POLYNUCLEOTIDYL TRANSFERASE, RIBONUCLEASE H-LIKE SUPERFAMILY PROTEIN"/>
    <property type="match status" value="1"/>
</dbReference>
<dbReference type="EC" id="3.1.-.-" evidence="5"/>
<keyword evidence="3 5" id="KW-0540">Nuclease</keyword>
<dbReference type="EMBL" id="REFJ01000001">
    <property type="protein sequence ID" value="RMA82222.1"/>
    <property type="molecule type" value="Genomic_DNA"/>
</dbReference>
<dbReference type="InterPro" id="IPR037027">
    <property type="entry name" value="YqgF/RNaseH-like_dom_sf"/>
</dbReference>
<evidence type="ECO:0000313" key="8">
    <source>
        <dbReference type="Proteomes" id="UP000267187"/>
    </source>
</evidence>
<dbReference type="InterPro" id="IPR005227">
    <property type="entry name" value="YqgF"/>
</dbReference>
<dbReference type="GO" id="GO:0004518">
    <property type="term" value="F:nuclease activity"/>
    <property type="evidence" value="ECO:0007669"/>
    <property type="project" value="UniProtKB-KW"/>
</dbReference>
<gene>
    <name evidence="7" type="ORF">DFR27_0170</name>
</gene>
<dbReference type="SUPFAM" id="SSF53098">
    <property type="entry name" value="Ribonuclease H-like"/>
    <property type="match status" value="1"/>
</dbReference>
<dbReference type="GO" id="GO:0005829">
    <property type="term" value="C:cytosol"/>
    <property type="evidence" value="ECO:0007669"/>
    <property type="project" value="TreeGrafter"/>
</dbReference>
<dbReference type="AlphaFoldDB" id="A0A3M0ATG4"/>
<accession>A0A3M0ATG4</accession>
<feature type="domain" description="YqgF/RNase H-like" evidence="6">
    <location>
        <begin position="4"/>
        <end position="104"/>
    </location>
</feature>
<reference evidence="7 8" key="1">
    <citation type="submission" date="2018-10" db="EMBL/GenBank/DDBJ databases">
        <title>Genomic Encyclopedia of Type Strains, Phase IV (KMG-IV): sequencing the most valuable type-strain genomes for metagenomic binning, comparative biology and taxonomic classification.</title>
        <authorList>
            <person name="Goeker M."/>
        </authorList>
    </citation>
    <scope>NUCLEOTIDE SEQUENCE [LARGE SCALE GENOMIC DNA]</scope>
    <source>
        <strain evidence="7 8">DSM 25080</strain>
    </source>
</reference>
<dbReference type="GO" id="GO:0016788">
    <property type="term" value="F:hydrolase activity, acting on ester bonds"/>
    <property type="evidence" value="ECO:0007669"/>
    <property type="project" value="UniProtKB-UniRule"/>
</dbReference>
<dbReference type="CDD" id="cd16964">
    <property type="entry name" value="YqgF"/>
    <property type="match status" value="1"/>
</dbReference>
<dbReference type="RefSeq" id="WP_121875567.1">
    <property type="nucleotide sequence ID" value="NZ_REFJ01000001.1"/>
</dbReference>
<dbReference type="PANTHER" id="PTHR33317">
    <property type="entry name" value="POLYNUCLEOTIDYL TRANSFERASE, RIBONUCLEASE H-LIKE SUPERFAMILY PROTEIN"/>
    <property type="match status" value="1"/>
</dbReference>